<dbReference type="InterPro" id="IPR003719">
    <property type="entry name" value="Phenazine_PhzF-like"/>
</dbReference>
<protein>
    <submittedName>
        <fullName evidence="1">PhzF family phenazine biosynthesis protein</fullName>
    </submittedName>
</protein>
<organism evidence="1 2">
    <name type="scientific">Roseofilum casamattae BLCC-M143</name>
    <dbReference type="NCBI Taxonomy" id="3022442"/>
    <lineage>
        <taxon>Bacteria</taxon>
        <taxon>Bacillati</taxon>
        <taxon>Cyanobacteriota</taxon>
        <taxon>Cyanophyceae</taxon>
        <taxon>Desertifilales</taxon>
        <taxon>Desertifilaceae</taxon>
        <taxon>Roseofilum</taxon>
        <taxon>Roseofilum casamattae</taxon>
    </lineage>
</organism>
<comment type="caution">
    <text evidence="1">The sequence shown here is derived from an EMBL/GenBank/DDBJ whole genome shotgun (WGS) entry which is preliminary data.</text>
</comment>
<dbReference type="NCBIfam" id="TIGR00654">
    <property type="entry name" value="PhzF_family"/>
    <property type="match status" value="1"/>
</dbReference>
<keyword evidence="2" id="KW-1185">Reference proteome</keyword>
<dbReference type="PANTHER" id="PTHR13774">
    <property type="entry name" value="PHENAZINE BIOSYNTHESIS PROTEIN"/>
    <property type="match status" value="1"/>
</dbReference>
<dbReference type="Pfam" id="PF02567">
    <property type="entry name" value="PhzC-PhzF"/>
    <property type="match status" value="1"/>
</dbReference>
<dbReference type="RefSeq" id="WP_283758498.1">
    <property type="nucleotide sequence ID" value="NZ_JAQOSQ010000010.1"/>
</dbReference>
<evidence type="ECO:0000313" key="2">
    <source>
        <dbReference type="Proteomes" id="UP001232992"/>
    </source>
</evidence>
<reference evidence="1 2" key="1">
    <citation type="submission" date="2023-01" db="EMBL/GenBank/DDBJ databases">
        <title>Novel diversity within Roseofilum (Cyanobacteria; Desertifilaceae) from marine benthic mats with descriptions of four novel species.</title>
        <authorList>
            <person name="Wang Y."/>
            <person name="Berthold D.E."/>
            <person name="Hu J."/>
            <person name="Lefler F.W."/>
            <person name="Laughinghouse H.D. IV."/>
        </authorList>
    </citation>
    <scope>NUCLEOTIDE SEQUENCE [LARGE SCALE GENOMIC DNA]</scope>
    <source>
        <strain evidence="1 2">BLCC-M143</strain>
    </source>
</reference>
<proteinExistence type="predicted"/>
<dbReference type="Proteomes" id="UP001232992">
    <property type="component" value="Unassembled WGS sequence"/>
</dbReference>
<dbReference type="SUPFAM" id="SSF54506">
    <property type="entry name" value="Diaminopimelate epimerase-like"/>
    <property type="match status" value="1"/>
</dbReference>
<evidence type="ECO:0000313" key="1">
    <source>
        <dbReference type="EMBL" id="MDJ1183846.1"/>
    </source>
</evidence>
<sequence>MPSLPFYIVDVFAVGRYSGNPLAVVANAGDLATEIMEAIAREINFSETTFILSDTPKNGGYDVRIFTPTQELPFAGHPTLGTAYIIQQELIRSAVKQVNLNLKVGQIPVYWERDNSGEDYLWMQQNRAEFLEIISPEILAPMLGLNPDDIDDRFPIQVVSTGMDFTIVPLKTHRSLKKCQVNLSLYNEFIQQTEGKEIFVFCPETNYPQNDFSARMFADYLGIPEDPATGSANGCFAAYLVKQNYFNSKSIDARVEQGYEIDRPSLLRLRAQENNGEIAPQVGGQVISISKGEIFV</sequence>
<dbReference type="PANTHER" id="PTHR13774:SF32">
    <property type="entry name" value="ANTISENSE-ENHANCING SEQUENCE 1"/>
    <property type="match status" value="1"/>
</dbReference>
<gene>
    <name evidence="1" type="ORF">PMH09_11680</name>
</gene>
<name>A0ABT7BZJ1_9CYAN</name>
<dbReference type="PIRSF" id="PIRSF016184">
    <property type="entry name" value="PhzC_PhzF"/>
    <property type="match status" value="1"/>
</dbReference>
<accession>A0ABT7BZJ1</accession>
<dbReference type="EMBL" id="JAQOSQ010000010">
    <property type="protein sequence ID" value="MDJ1183846.1"/>
    <property type="molecule type" value="Genomic_DNA"/>
</dbReference>
<dbReference type="Gene3D" id="3.10.310.10">
    <property type="entry name" value="Diaminopimelate Epimerase, Chain A, domain 1"/>
    <property type="match status" value="2"/>
</dbReference>